<feature type="transmembrane region" description="Helical" evidence="6">
    <location>
        <begin position="313"/>
        <end position="332"/>
    </location>
</feature>
<dbReference type="GO" id="GO:0016020">
    <property type="term" value="C:membrane"/>
    <property type="evidence" value="ECO:0007669"/>
    <property type="project" value="UniProtKB-SubCell"/>
</dbReference>
<keyword evidence="2" id="KW-0813">Transport</keyword>
<feature type="transmembrane region" description="Helical" evidence="6">
    <location>
        <begin position="369"/>
        <end position="391"/>
    </location>
</feature>
<evidence type="ECO:0000313" key="8">
    <source>
        <dbReference type="EMBL" id="OCK80473.1"/>
    </source>
</evidence>
<evidence type="ECO:0000256" key="1">
    <source>
        <dbReference type="ARBA" id="ARBA00004141"/>
    </source>
</evidence>
<dbReference type="InterPro" id="IPR036259">
    <property type="entry name" value="MFS_trans_sf"/>
</dbReference>
<accession>A0A8E2EBC3</accession>
<feature type="transmembrane region" description="Helical" evidence="6">
    <location>
        <begin position="80"/>
        <end position="97"/>
    </location>
</feature>
<dbReference type="EMBL" id="KV744957">
    <property type="protein sequence ID" value="OCK80473.1"/>
    <property type="molecule type" value="Genomic_DNA"/>
</dbReference>
<feature type="transmembrane region" description="Helical" evidence="6">
    <location>
        <begin position="403"/>
        <end position="424"/>
    </location>
</feature>
<reference evidence="8 9" key="1">
    <citation type="journal article" date="2016" name="Nat. Commun.">
        <title>Ectomycorrhizal ecology is imprinted in the genome of the dominant symbiotic fungus Cenococcum geophilum.</title>
        <authorList>
            <consortium name="DOE Joint Genome Institute"/>
            <person name="Peter M."/>
            <person name="Kohler A."/>
            <person name="Ohm R.A."/>
            <person name="Kuo A."/>
            <person name="Krutzmann J."/>
            <person name="Morin E."/>
            <person name="Arend M."/>
            <person name="Barry K.W."/>
            <person name="Binder M."/>
            <person name="Choi C."/>
            <person name="Clum A."/>
            <person name="Copeland A."/>
            <person name="Grisel N."/>
            <person name="Haridas S."/>
            <person name="Kipfer T."/>
            <person name="LaButti K."/>
            <person name="Lindquist E."/>
            <person name="Lipzen A."/>
            <person name="Maire R."/>
            <person name="Meier B."/>
            <person name="Mihaltcheva S."/>
            <person name="Molinier V."/>
            <person name="Murat C."/>
            <person name="Poggeler S."/>
            <person name="Quandt C.A."/>
            <person name="Sperisen C."/>
            <person name="Tritt A."/>
            <person name="Tisserant E."/>
            <person name="Crous P.W."/>
            <person name="Henrissat B."/>
            <person name="Nehls U."/>
            <person name="Egli S."/>
            <person name="Spatafora J.W."/>
            <person name="Grigoriev I.V."/>
            <person name="Martin F.M."/>
        </authorList>
    </citation>
    <scope>NUCLEOTIDE SEQUENCE [LARGE SCALE GENOMIC DNA]</scope>
    <source>
        <strain evidence="8 9">CBS 459.81</strain>
    </source>
</reference>
<evidence type="ECO:0000313" key="9">
    <source>
        <dbReference type="Proteomes" id="UP000250266"/>
    </source>
</evidence>
<evidence type="ECO:0000256" key="6">
    <source>
        <dbReference type="SAM" id="Phobius"/>
    </source>
</evidence>
<evidence type="ECO:0000256" key="5">
    <source>
        <dbReference type="ARBA" id="ARBA00023136"/>
    </source>
</evidence>
<evidence type="ECO:0000256" key="3">
    <source>
        <dbReference type="ARBA" id="ARBA00022692"/>
    </source>
</evidence>
<dbReference type="InterPro" id="IPR011701">
    <property type="entry name" value="MFS"/>
</dbReference>
<feature type="transmembrane region" description="Helical" evidence="6">
    <location>
        <begin position="136"/>
        <end position="160"/>
    </location>
</feature>
<dbReference type="PROSITE" id="PS50850">
    <property type="entry name" value="MFS"/>
    <property type="match status" value="1"/>
</dbReference>
<dbReference type="PANTHER" id="PTHR43791">
    <property type="entry name" value="PERMEASE-RELATED"/>
    <property type="match status" value="1"/>
</dbReference>
<name>A0A8E2EBC3_9PEZI</name>
<dbReference type="Proteomes" id="UP000250266">
    <property type="component" value="Unassembled WGS sequence"/>
</dbReference>
<evidence type="ECO:0000256" key="2">
    <source>
        <dbReference type="ARBA" id="ARBA00022448"/>
    </source>
</evidence>
<dbReference type="PANTHER" id="PTHR43791:SF3">
    <property type="entry name" value="MAJOR FACILITATOR SUPERFAMILY (MFS) PROFILE DOMAIN-CONTAINING PROTEIN"/>
    <property type="match status" value="1"/>
</dbReference>
<dbReference type="GO" id="GO:0022857">
    <property type="term" value="F:transmembrane transporter activity"/>
    <property type="evidence" value="ECO:0007669"/>
    <property type="project" value="InterPro"/>
</dbReference>
<evidence type="ECO:0000259" key="7">
    <source>
        <dbReference type="PROSITE" id="PS50850"/>
    </source>
</evidence>
<evidence type="ECO:0000256" key="4">
    <source>
        <dbReference type="ARBA" id="ARBA00022989"/>
    </source>
</evidence>
<feature type="transmembrane region" description="Helical" evidence="6">
    <location>
        <begin position="41"/>
        <end position="58"/>
    </location>
</feature>
<feature type="transmembrane region" description="Helical" evidence="6">
    <location>
        <begin position="206"/>
        <end position="228"/>
    </location>
</feature>
<comment type="subcellular location">
    <subcellularLocation>
        <location evidence="1">Membrane</location>
        <topology evidence="1">Multi-pass membrane protein</topology>
    </subcellularLocation>
</comment>
<dbReference type="SUPFAM" id="SSF103473">
    <property type="entry name" value="MFS general substrate transporter"/>
    <property type="match status" value="1"/>
</dbReference>
<sequence>MAESPEKPAVADLEDIDRSDGRDVVELDSDYRKWRRIVRRVDIRLLPALGAIYAISGIDRTNLANAFVAGMGKDLGFTTGSRYSIAVCVFFITYFIFEIPSNIMLRKFGAARWLSFLAFAWGICVLGAGFTHSWKAIVALRVLLGIFEAGFIPGCAYLISCWYERYQMQTRISIFFSLSLLASAFGNILAYGLIHMDGVGGLAGWRWVYIIEGLITIVLAGLGYIFIIDFPDKIHLARWPYFTPEEVRIVQARIEADRGDAEFDPITFMKTLRTLCKWQLWIYALLFLTSGVGVYAFAYFLQIIVKGMGYTTSNTFLLCAPPNIAAIPYVIIVSKVADRLHRRGVVVAFQALTAFAGLMLVEYCKNNGVRYFGTFLGIAGCAGNVPASLAYQANNIRGQSTRAVASGLQVCFGAIGGVITANVFMQREAPKYPTGIWVAAACQILTVVLVCVLTIFHKWANGAADKGRRVNEGMEGFRYTY</sequence>
<dbReference type="OrthoDB" id="3639251at2759"/>
<dbReference type="FunFam" id="1.20.1250.20:FF:000013">
    <property type="entry name" value="MFS general substrate transporter"/>
    <property type="match status" value="1"/>
</dbReference>
<keyword evidence="3 6" id="KW-0812">Transmembrane</keyword>
<feature type="transmembrane region" description="Helical" evidence="6">
    <location>
        <begin position="172"/>
        <end position="194"/>
    </location>
</feature>
<feature type="transmembrane region" description="Helical" evidence="6">
    <location>
        <begin position="344"/>
        <end position="363"/>
    </location>
</feature>
<dbReference type="FunFam" id="1.20.1250.20:FF:000018">
    <property type="entry name" value="MFS transporter permease"/>
    <property type="match status" value="1"/>
</dbReference>
<keyword evidence="4 6" id="KW-1133">Transmembrane helix</keyword>
<dbReference type="Gene3D" id="1.20.1250.20">
    <property type="entry name" value="MFS general substrate transporter like domains"/>
    <property type="match status" value="2"/>
</dbReference>
<dbReference type="InterPro" id="IPR020846">
    <property type="entry name" value="MFS_dom"/>
</dbReference>
<keyword evidence="9" id="KW-1185">Reference proteome</keyword>
<gene>
    <name evidence="8" type="ORF">K432DRAFT_352897</name>
</gene>
<keyword evidence="5 6" id="KW-0472">Membrane</keyword>
<feature type="transmembrane region" description="Helical" evidence="6">
    <location>
        <begin position="109"/>
        <end position="130"/>
    </location>
</feature>
<feature type="domain" description="Major facilitator superfamily (MFS) profile" evidence="7">
    <location>
        <begin position="45"/>
        <end position="458"/>
    </location>
</feature>
<dbReference type="Pfam" id="PF07690">
    <property type="entry name" value="MFS_1"/>
    <property type="match status" value="1"/>
</dbReference>
<organism evidence="8 9">
    <name type="scientific">Lepidopterella palustris CBS 459.81</name>
    <dbReference type="NCBI Taxonomy" id="1314670"/>
    <lineage>
        <taxon>Eukaryota</taxon>
        <taxon>Fungi</taxon>
        <taxon>Dikarya</taxon>
        <taxon>Ascomycota</taxon>
        <taxon>Pezizomycotina</taxon>
        <taxon>Dothideomycetes</taxon>
        <taxon>Pleosporomycetidae</taxon>
        <taxon>Mytilinidiales</taxon>
        <taxon>Argynnaceae</taxon>
        <taxon>Lepidopterella</taxon>
    </lineage>
</organism>
<proteinExistence type="predicted"/>
<dbReference type="AlphaFoldDB" id="A0A8E2EBC3"/>
<feature type="transmembrane region" description="Helical" evidence="6">
    <location>
        <begin position="436"/>
        <end position="456"/>
    </location>
</feature>
<protein>
    <submittedName>
        <fullName evidence="8">MFS general substrate transporter</fullName>
    </submittedName>
</protein>
<feature type="transmembrane region" description="Helical" evidence="6">
    <location>
        <begin position="280"/>
        <end position="301"/>
    </location>
</feature>